<keyword evidence="3" id="KW-1185">Reference proteome</keyword>
<dbReference type="Proteomes" id="UP000838763">
    <property type="component" value="Unassembled WGS sequence"/>
</dbReference>
<reference evidence="2" key="1">
    <citation type="submission" date="2022-11" db="EMBL/GenBank/DDBJ databases">
        <authorList>
            <person name="Scott C."/>
            <person name="Bruce N."/>
        </authorList>
    </citation>
    <scope>NUCLEOTIDE SEQUENCE</scope>
</reference>
<proteinExistence type="predicted"/>
<dbReference type="FunFam" id="1.10.287.40:FF:000003">
    <property type="entry name" value="Serine--tRNA ligase cytoplasmic"/>
    <property type="match status" value="1"/>
</dbReference>
<dbReference type="GO" id="GO:0005524">
    <property type="term" value="F:ATP binding"/>
    <property type="evidence" value="ECO:0007669"/>
    <property type="project" value="InterPro"/>
</dbReference>
<name>A0A9P1GTY6_9PEZI</name>
<dbReference type="Pfam" id="PF02403">
    <property type="entry name" value="Seryl_tRNA_N"/>
    <property type="match status" value="1"/>
</dbReference>
<dbReference type="InterPro" id="IPR015866">
    <property type="entry name" value="Ser-tRNA-synth_1_N"/>
</dbReference>
<comment type="caution">
    <text evidence="2">The sequence shown here is derived from an EMBL/GenBank/DDBJ whole genome shotgun (WGS) entry which is preliminary data.</text>
</comment>
<dbReference type="InterPro" id="IPR042103">
    <property type="entry name" value="SerRS_1_N_sf"/>
</dbReference>
<sequence>MLDVVDFISERGGNPEKIRDSQRRRYADVEVVDQVIALWEDHRKTLYQATQVGSKINEVQKQIGIKKKAKEDASELLEQKVALDLEKKALIDAASEKEASLKAKVSSIGNIVHETVPVSNNEDDNEIQKHGLQKDLSLRRNSVFRTTKSSSVLTDMTRIEE</sequence>
<evidence type="ECO:0000313" key="3">
    <source>
        <dbReference type="Proteomes" id="UP000838763"/>
    </source>
</evidence>
<evidence type="ECO:0000313" key="2">
    <source>
        <dbReference type="EMBL" id="CAI4210195.1"/>
    </source>
</evidence>
<dbReference type="Gene3D" id="1.10.287.40">
    <property type="entry name" value="Serine-tRNA synthetase, tRNA binding domain"/>
    <property type="match status" value="1"/>
</dbReference>
<dbReference type="EMBL" id="CALLCH030000001">
    <property type="protein sequence ID" value="CAI4210195.1"/>
    <property type="molecule type" value="Genomic_DNA"/>
</dbReference>
<organism evidence="2 3">
    <name type="scientific">Parascedosporium putredinis</name>
    <dbReference type="NCBI Taxonomy" id="1442378"/>
    <lineage>
        <taxon>Eukaryota</taxon>
        <taxon>Fungi</taxon>
        <taxon>Dikarya</taxon>
        <taxon>Ascomycota</taxon>
        <taxon>Pezizomycotina</taxon>
        <taxon>Sordariomycetes</taxon>
        <taxon>Hypocreomycetidae</taxon>
        <taxon>Microascales</taxon>
        <taxon>Microascaceae</taxon>
        <taxon>Parascedosporium</taxon>
    </lineage>
</organism>
<dbReference type="GO" id="GO:0006434">
    <property type="term" value="P:seryl-tRNA aminoacylation"/>
    <property type="evidence" value="ECO:0007669"/>
    <property type="project" value="InterPro"/>
</dbReference>
<gene>
    <name evidence="2" type="ORF">PPNO1_LOCUS2</name>
</gene>
<protein>
    <recommendedName>
        <fullName evidence="1">Serine-tRNA synthetase type1 N-terminal domain-containing protein</fullName>
    </recommendedName>
</protein>
<accession>A0A9P1GTY6</accession>
<dbReference type="InterPro" id="IPR010978">
    <property type="entry name" value="tRNA-bd_arm"/>
</dbReference>
<dbReference type="SUPFAM" id="SSF46589">
    <property type="entry name" value="tRNA-binding arm"/>
    <property type="match status" value="1"/>
</dbReference>
<dbReference type="InterPro" id="IPR002317">
    <property type="entry name" value="Ser-tRNA-ligase_type_1"/>
</dbReference>
<feature type="domain" description="Serine-tRNA synthetase type1 N-terminal" evidence="1">
    <location>
        <begin position="1"/>
        <end position="112"/>
    </location>
</feature>
<evidence type="ECO:0000259" key="1">
    <source>
        <dbReference type="Pfam" id="PF02403"/>
    </source>
</evidence>
<dbReference type="AlphaFoldDB" id="A0A9P1GTY6"/>
<dbReference type="PANTHER" id="PTHR11778">
    <property type="entry name" value="SERYL-TRNA SYNTHETASE"/>
    <property type="match status" value="1"/>
</dbReference>
<dbReference type="GO" id="GO:0004828">
    <property type="term" value="F:serine-tRNA ligase activity"/>
    <property type="evidence" value="ECO:0007669"/>
    <property type="project" value="InterPro"/>
</dbReference>
<dbReference type="OrthoDB" id="10264585at2759"/>